<evidence type="ECO:0000313" key="2">
    <source>
        <dbReference type="EnsemblMetazoa" id="GPPI011655-PA"/>
    </source>
</evidence>
<organism evidence="2 3">
    <name type="scientific">Glossina palpalis gambiensis</name>
    <dbReference type="NCBI Taxonomy" id="67801"/>
    <lineage>
        <taxon>Eukaryota</taxon>
        <taxon>Metazoa</taxon>
        <taxon>Ecdysozoa</taxon>
        <taxon>Arthropoda</taxon>
        <taxon>Hexapoda</taxon>
        <taxon>Insecta</taxon>
        <taxon>Pterygota</taxon>
        <taxon>Neoptera</taxon>
        <taxon>Endopterygota</taxon>
        <taxon>Diptera</taxon>
        <taxon>Brachycera</taxon>
        <taxon>Muscomorpha</taxon>
        <taxon>Hippoboscoidea</taxon>
        <taxon>Glossinidae</taxon>
        <taxon>Glossina</taxon>
    </lineage>
</organism>
<keyword evidence="1" id="KW-0472">Membrane</keyword>
<dbReference type="AlphaFoldDB" id="A0A1B0AX41"/>
<reference evidence="3" key="1">
    <citation type="submission" date="2015-01" db="EMBL/GenBank/DDBJ databases">
        <authorList>
            <person name="Aksoy S."/>
            <person name="Warren W."/>
            <person name="Wilson R.K."/>
        </authorList>
    </citation>
    <scope>NUCLEOTIDE SEQUENCE [LARGE SCALE GENOMIC DNA]</scope>
    <source>
        <strain evidence="3">IAEA</strain>
    </source>
</reference>
<evidence type="ECO:0000313" key="3">
    <source>
        <dbReference type="Proteomes" id="UP000092460"/>
    </source>
</evidence>
<keyword evidence="1" id="KW-0812">Transmembrane</keyword>
<keyword evidence="3" id="KW-1185">Reference proteome</keyword>
<accession>A0A1B0AX41</accession>
<protein>
    <submittedName>
        <fullName evidence="2">Uncharacterized protein</fullName>
    </submittedName>
</protein>
<dbReference type="Proteomes" id="UP000092460">
    <property type="component" value="Unassembled WGS sequence"/>
</dbReference>
<dbReference type="EnsemblMetazoa" id="GPPI011655-RA">
    <property type="protein sequence ID" value="GPPI011655-PA"/>
    <property type="gene ID" value="GPPI011655"/>
</dbReference>
<proteinExistence type="predicted"/>
<sequence>MLHVVVLARLVKVPLPPAALLLEFVLLSAAQLFTLPGERHLSNDKCCLARLKVERNWELPLSDDVALPFAFSSCANSSSSEEILGFGDLLCASQHHWAIAAVAVWPLHCSGLWHLYVYDDDDDDDDDGAVVVNAVQTENRRYNGFRRQWRCQKYQCVYEAKPNEVLDYERLAYSLVIRGEMCGWIFLYFNIKLFFLLLSFGFFYSMATFMNAFIIDFVYPPLSERYLNIIIIIVLKVGLKLVEQNPVSMLLTSVEVFRVVMSGKSASEIAYAYNVDVY</sequence>
<reference evidence="2" key="2">
    <citation type="submission" date="2020-05" db="UniProtKB">
        <authorList>
            <consortium name="EnsemblMetazoa"/>
        </authorList>
    </citation>
    <scope>IDENTIFICATION</scope>
    <source>
        <strain evidence="2">IAEA</strain>
    </source>
</reference>
<dbReference type="EMBL" id="JXJN01005001">
    <property type="status" value="NOT_ANNOTATED_CDS"/>
    <property type="molecule type" value="Genomic_DNA"/>
</dbReference>
<name>A0A1B0AX41_9MUSC</name>
<evidence type="ECO:0000256" key="1">
    <source>
        <dbReference type="SAM" id="Phobius"/>
    </source>
</evidence>
<feature type="transmembrane region" description="Helical" evidence="1">
    <location>
        <begin position="193"/>
        <end position="219"/>
    </location>
</feature>
<dbReference type="VEuPathDB" id="VectorBase:GPPI011655"/>
<keyword evidence="1" id="KW-1133">Transmembrane helix</keyword>